<dbReference type="Gene3D" id="2.40.128.130">
    <property type="entry name" value="Autotransporter beta-domain"/>
    <property type="match status" value="1"/>
</dbReference>
<feature type="domain" description="Autotransporter" evidence="1">
    <location>
        <begin position="759"/>
        <end position="1037"/>
    </location>
</feature>
<dbReference type="NCBIfam" id="TIGR01414">
    <property type="entry name" value="autotrans_barl"/>
    <property type="match status" value="1"/>
</dbReference>
<dbReference type="EMBL" id="CP014206">
    <property type="protein sequence ID" value="AMK11105.1"/>
    <property type="molecule type" value="Genomic_DNA"/>
</dbReference>
<proteinExistence type="predicted"/>
<organism evidence="2 3">
    <name type="scientific">Pseudodesulfovibrio indicus</name>
    <dbReference type="NCBI Taxonomy" id="1716143"/>
    <lineage>
        <taxon>Bacteria</taxon>
        <taxon>Pseudomonadati</taxon>
        <taxon>Thermodesulfobacteriota</taxon>
        <taxon>Desulfovibrionia</taxon>
        <taxon>Desulfovibrionales</taxon>
        <taxon>Desulfovibrionaceae</taxon>
    </lineage>
</organism>
<dbReference type="Proteomes" id="UP000055611">
    <property type="component" value="Chromosome"/>
</dbReference>
<dbReference type="InterPro" id="IPR036709">
    <property type="entry name" value="Autotransporte_beta_dom_sf"/>
</dbReference>
<reference evidence="2 3" key="1">
    <citation type="journal article" date="2016" name="Front. Microbiol.">
        <title>Genome Sequence of the Piezophilic, Mesophilic Sulfate-Reducing Bacterium Desulfovibrio indicus J2T.</title>
        <authorList>
            <person name="Cao J."/>
            <person name="Maignien L."/>
            <person name="Shao Z."/>
            <person name="Alain K."/>
            <person name="Jebbar M."/>
        </authorList>
    </citation>
    <scope>NUCLEOTIDE SEQUENCE [LARGE SCALE GENOMIC DNA]</scope>
    <source>
        <strain evidence="2 3">J2</strain>
    </source>
</reference>
<accession>A0ABN4LX82</accession>
<name>A0ABN4LX82_9BACT</name>
<gene>
    <name evidence="2" type="ORF">AWY79_08255</name>
</gene>
<keyword evidence="3" id="KW-1185">Reference proteome</keyword>
<evidence type="ECO:0000259" key="1">
    <source>
        <dbReference type="PROSITE" id="PS51208"/>
    </source>
</evidence>
<dbReference type="InterPro" id="IPR006315">
    <property type="entry name" value="OM_autotransptr_brl_dom"/>
</dbReference>
<evidence type="ECO:0000313" key="3">
    <source>
        <dbReference type="Proteomes" id="UP000055611"/>
    </source>
</evidence>
<dbReference type="InterPro" id="IPR005546">
    <property type="entry name" value="Autotransporte_beta"/>
</dbReference>
<dbReference type="SUPFAM" id="SSF103515">
    <property type="entry name" value="Autotransporter"/>
    <property type="match status" value="1"/>
</dbReference>
<protein>
    <recommendedName>
        <fullName evidence="1">Autotransporter domain-containing protein</fullName>
    </recommendedName>
</protein>
<dbReference type="PROSITE" id="PS51208">
    <property type="entry name" value="AUTOTRANSPORTER"/>
    <property type="match status" value="1"/>
</dbReference>
<evidence type="ECO:0000313" key="2">
    <source>
        <dbReference type="EMBL" id="AMK11105.1"/>
    </source>
</evidence>
<dbReference type="Pfam" id="PF03797">
    <property type="entry name" value="Autotransporter"/>
    <property type="match status" value="1"/>
</dbReference>
<dbReference type="SMART" id="SM00869">
    <property type="entry name" value="Autotransporter"/>
    <property type="match status" value="1"/>
</dbReference>
<sequence>MVTNTFDSGVGSLRQAISDATDGDTIQFVDGLTGTITLASALPNLNSVTFVNGTDIQLTRTDGTSQASALLIADGKTVTGDLPASMTATATGINRAYSIYSDGDMTVSTLSGSVSAAADLSSAIGLRALGGITLDDLSGTVSATTNGGQAFGLYSTDSMTLGDLFGTVSADSGADGAYGLLSFSDMALTSLSGSVSASTAAVDAEALYASRNLTVGTLSGSVSATAGTNSARGLCGIQTLTVDTLSGSVSATAGGNTAFGLSSSGIMTLTDLSGSVSASAGGDMAYGLYGLTMNLGTLSGSVSASAGGDMAYGVTGNGTMTLTDLSGSVSATAGDDMAYGLYGPTMNLGTLSGSVSATAGDDIAYGLYGLTMNLGTLSGSVSASADGNTAWGLFATDIFMDVLSGSVSATADGAGALGVSALNSLDDGAGGAMRISGTVSARANGLAIAVSSGQGMNLAVTGTLTAEDTSGAGNAYAIASGTSSGGGNWTPGGNYDDTVTLGSGASITGDIDLGGGTNLLNLAGAGTMLGNINNISTLTKSGSGTWSTSGEINTGDLDVDGGTLLVNVSQTAAPTVNASGTVTNNGEIRFRLDPGVDTTTPFTVLSAASLAGAGDYTTGSLLLAALVQGSDVKLTRQNFSSLLAGSGHNVGQLAAALDANKATASGPLADLIDDLEHSASVTELSASANQIASPLLFQGVRISLGTIRTQALATRLRIAEVRADQIRLAQEAAPSADDPDSWPQVASLGDLSGLLNRSPEQAPNGVHLRALGRNGSMDTHDGQTGYDFDTFLLSGGYDRMVGDDLLFGLTAGYAVTGADYDDPGGSTSRLDSYTLGLYGSWFRDGWYVDGLLSGTYNDYDLTRELPALGRTAKSDPEGYALSAKTEAGYRYELGSWGLVPMASLEYIRFHQDAYTESGAGAADLSIGKTNSNFLESGLGGSVDYTWETPYGMLIPELSAEWLHEWLTQSSDLAYSLTGMPATKLSQSVAQPDKDTLRLGAGVRYLMDNGLALGARYQGELEEHARSHSVMLEGWYVF</sequence>